<evidence type="ECO:0000313" key="3">
    <source>
        <dbReference type="Proteomes" id="UP001239213"/>
    </source>
</evidence>
<comment type="caution">
    <text evidence="2">The sequence shown here is derived from an EMBL/GenBank/DDBJ whole genome shotgun (WGS) entry which is preliminary data.</text>
</comment>
<gene>
    <name evidence="2" type="ORF">CCUS01_04365</name>
</gene>
<keyword evidence="3" id="KW-1185">Reference proteome</keyword>
<protein>
    <submittedName>
        <fullName evidence="2">Uncharacterized protein</fullName>
    </submittedName>
</protein>
<feature type="compositionally biased region" description="Polar residues" evidence="1">
    <location>
        <begin position="11"/>
        <end position="23"/>
    </location>
</feature>
<name>A0AAI9VF48_9PEZI</name>
<evidence type="ECO:0000313" key="2">
    <source>
        <dbReference type="EMBL" id="KAK1481253.1"/>
    </source>
</evidence>
<feature type="region of interest" description="Disordered" evidence="1">
    <location>
        <begin position="1"/>
        <end position="32"/>
    </location>
</feature>
<dbReference type="Proteomes" id="UP001239213">
    <property type="component" value="Unassembled WGS sequence"/>
</dbReference>
<evidence type="ECO:0000256" key="1">
    <source>
        <dbReference type="SAM" id="MobiDB-lite"/>
    </source>
</evidence>
<organism evidence="2 3">
    <name type="scientific">Colletotrichum cuscutae</name>
    <dbReference type="NCBI Taxonomy" id="1209917"/>
    <lineage>
        <taxon>Eukaryota</taxon>
        <taxon>Fungi</taxon>
        <taxon>Dikarya</taxon>
        <taxon>Ascomycota</taxon>
        <taxon>Pezizomycotina</taxon>
        <taxon>Sordariomycetes</taxon>
        <taxon>Hypocreomycetidae</taxon>
        <taxon>Glomerellales</taxon>
        <taxon>Glomerellaceae</taxon>
        <taxon>Colletotrichum</taxon>
        <taxon>Colletotrichum acutatum species complex</taxon>
    </lineage>
</organism>
<sequence length="221" mass="24225">MAPLPMLQPSKIPQGTKRQQHSSVGPARHTRQSMPFIVTESHQNTRLLPSFFQPSHKPTSSLFRFHPHTILASTKSHPLVHSSSAASCLQSPPFRAPVSSLPALLPPIPAPCVLAEPYKDKRETSCDRNWLAPRVQVSSSLDRLDLPMGPCFDRPLNPAPIDHQVNSISALFLILTIGRRRASRFFLAMSTATWSATHLPCTGCAHSVACQSPSLSPVLLH</sequence>
<proteinExistence type="predicted"/>
<dbReference type="EMBL" id="MPDP01000101">
    <property type="protein sequence ID" value="KAK1481253.1"/>
    <property type="molecule type" value="Genomic_DNA"/>
</dbReference>
<dbReference type="AlphaFoldDB" id="A0AAI9VF48"/>
<reference evidence="2" key="1">
    <citation type="submission" date="2016-11" db="EMBL/GenBank/DDBJ databases">
        <title>The genome sequence of Colletotrichum cuscutae.</title>
        <authorList>
            <person name="Baroncelli R."/>
        </authorList>
    </citation>
    <scope>NUCLEOTIDE SEQUENCE</scope>
    <source>
        <strain evidence="2">IMI 304802</strain>
    </source>
</reference>
<accession>A0AAI9VF48</accession>